<reference evidence="3" key="1">
    <citation type="submission" date="2022-02" db="EMBL/GenBank/DDBJ databases">
        <authorList>
            <person name="Henning P.M."/>
            <person name="McCubbin A.G."/>
            <person name="Shore J.S."/>
        </authorList>
    </citation>
    <scope>NUCLEOTIDE SEQUENCE</scope>
    <source>
        <strain evidence="3">F60SS</strain>
        <tissue evidence="3">Leaves</tissue>
    </source>
</reference>
<evidence type="ECO:0000313" key="3">
    <source>
        <dbReference type="EMBL" id="KAJ4824949.1"/>
    </source>
</evidence>
<protein>
    <recommendedName>
        <fullName evidence="2">DUF4283 domain-containing protein</fullName>
    </recommendedName>
</protein>
<feature type="compositionally biased region" description="Low complexity" evidence="1">
    <location>
        <begin position="1"/>
        <end position="18"/>
    </location>
</feature>
<gene>
    <name evidence="3" type="ORF">Tsubulata_027334</name>
</gene>
<organism evidence="3 4">
    <name type="scientific">Turnera subulata</name>
    <dbReference type="NCBI Taxonomy" id="218843"/>
    <lineage>
        <taxon>Eukaryota</taxon>
        <taxon>Viridiplantae</taxon>
        <taxon>Streptophyta</taxon>
        <taxon>Embryophyta</taxon>
        <taxon>Tracheophyta</taxon>
        <taxon>Spermatophyta</taxon>
        <taxon>Magnoliopsida</taxon>
        <taxon>eudicotyledons</taxon>
        <taxon>Gunneridae</taxon>
        <taxon>Pentapetalae</taxon>
        <taxon>rosids</taxon>
        <taxon>fabids</taxon>
        <taxon>Malpighiales</taxon>
        <taxon>Passifloraceae</taxon>
        <taxon>Turnera</taxon>
    </lineage>
</organism>
<feature type="region of interest" description="Disordered" evidence="1">
    <location>
        <begin position="1"/>
        <end position="22"/>
    </location>
</feature>
<sequence length="500" mass="53512">MASCSSLPSSSISVPSGSPRERTSMAMDLHRRDQFHARTQVQRQLNGKNVADSILGPPPLTDSLLTDFVPDQLGIKVSHASVPILGVSSEIRASPAPAPKLGVSASVANPVASSSLPLPRTTWSSIVQAKVVQPLQFVQPIFTENSNVIQIPPDLLAIGRKKYSLCLIGQFMGLSPKLGLMQAMATKLWGRHSPVSVFPYTEGLFLFQFLDESSLSRALHGGPWHIGGIPLLLRNWAAGIKPVDFSESLIPVWVQLNHVPFELLTNEGLSYLTSALGKPSHMNLDCSKILSSDRVSVCVDVDFSKPLLDELTVEFDGCLRTIGVSYSWKPQLCDSCNKWGHHKLACPTKRSTVQWVPKSTIVVPPTTDPTKPANISVSPPISSSGCVSKPQSDLQLAMSVDPIIVHGQTSANGLPQLPSVSLSCGAVAVASTHLLSTAIPTDCAISSPLVVLPELEADASTSVPFLLSSQKPQQASSSHQGMTHMLLMLHGGRPTVDCYV</sequence>
<reference evidence="3" key="2">
    <citation type="journal article" date="2023" name="Plants (Basel)">
        <title>Annotation of the Turnera subulata (Passifloraceae) Draft Genome Reveals the S-Locus Evolved after the Divergence of Turneroideae from Passifloroideae in a Stepwise Manner.</title>
        <authorList>
            <person name="Henning P.M."/>
            <person name="Roalson E.H."/>
            <person name="Mir W."/>
            <person name="McCubbin A.G."/>
            <person name="Shore J.S."/>
        </authorList>
    </citation>
    <scope>NUCLEOTIDE SEQUENCE</scope>
    <source>
        <strain evidence="3">F60SS</strain>
    </source>
</reference>
<accession>A0A9Q0F6E3</accession>
<dbReference type="AlphaFoldDB" id="A0A9Q0F6E3"/>
<dbReference type="InterPro" id="IPR040256">
    <property type="entry name" value="At4g02000-like"/>
</dbReference>
<comment type="caution">
    <text evidence="3">The sequence shown here is derived from an EMBL/GenBank/DDBJ whole genome shotgun (WGS) entry which is preliminary data.</text>
</comment>
<dbReference type="PANTHER" id="PTHR31286">
    <property type="entry name" value="GLYCINE-RICH CELL WALL STRUCTURAL PROTEIN 1.8-LIKE"/>
    <property type="match status" value="1"/>
</dbReference>
<dbReference type="OrthoDB" id="1751344at2759"/>
<name>A0A9Q0F6E3_9ROSI</name>
<dbReference type="PANTHER" id="PTHR31286:SF165">
    <property type="entry name" value="DUF4283 DOMAIN-CONTAINING PROTEIN"/>
    <property type="match status" value="1"/>
</dbReference>
<feature type="domain" description="DUF4283" evidence="2">
    <location>
        <begin position="163"/>
        <end position="242"/>
    </location>
</feature>
<dbReference type="InterPro" id="IPR025558">
    <property type="entry name" value="DUF4283"/>
</dbReference>
<dbReference type="Pfam" id="PF14111">
    <property type="entry name" value="DUF4283"/>
    <property type="match status" value="1"/>
</dbReference>
<evidence type="ECO:0000259" key="2">
    <source>
        <dbReference type="Pfam" id="PF14111"/>
    </source>
</evidence>
<dbReference type="Proteomes" id="UP001141552">
    <property type="component" value="Unassembled WGS sequence"/>
</dbReference>
<keyword evidence="4" id="KW-1185">Reference proteome</keyword>
<evidence type="ECO:0000256" key="1">
    <source>
        <dbReference type="SAM" id="MobiDB-lite"/>
    </source>
</evidence>
<evidence type="ECO:0000313" key="4">
    <source>
        <dbReference type="Proteomes" id="UP001141552"/>
    </source>
</evidence>
<proteinExistence type="predicted"/>
<dbReference type="EMBL" id="JAKUCV010007047">
    <property type="protein sequence ID" value="KAJ4824949.1"/>
    <property type="molecule type" value="Genomic_DNA"/>
</dbReference>